<keyword evidence="2" id="KW-0812">Transmembrane</keyword>
<dbReference type="EMBL" id="CAJDYZ010007196">
    <property type="protein sequence ID" value="CAD1474121.1"/>
    <property type="molecule type" value="Genomic_DNA"/>
</dbReference>
<reference evidence="3" key="1">
    <citation type="submission" date="2020-07" db="EMBL/GenBank/DDBJ databases">
        <authorList>
            <person name="Nazaruddin N."/>
        </authorList>
    </citation>
    <scope>NUCLEOTIDE SEQUENCE</scope>
</reference>
<dbReference type="OrthoDB" id="7551604at2759"/>
<feature type="region of interest" description="Disordered" evidence="1">
    <location>
        <begin position="260"/>
        <end position="282"/>
    </location>
</feature>
<dbReference type="AlphaFoldDB" id="A0A6V7H6F9"/>
<keyword evidence="2" id="KW-0472">Membrane</keyword>
<evidence type="ECO:0000313" key="4">
    <source>
        <dbReference type="Proteomes" id="UP000752696"/>
    </source>
</evidence>
<comment type="caution">
    <text evidence="3">The sequence shown here is derived from an EMBL/GenBank/DDBJ whole genome shotgun (WGS) entry which is preliminary data.</text>
</comment>
<sequence>YSEEMFSMFGWIGYLKRFSLTVLMLSVVVLYYIPESRPSYLILRFYFTLCSYITHKMLLLFSGFVNYYRNIDARRICYMLIDLTANGLKSALSARESEYMCEKIKSKYHRARHEQSLAAQKCVLQEIRDDYENFAQPRRSFTKKPKIFIDANNVGGRDTKKDHRPSRHRLRSSMIKNDPCVEIAKPAYFYSDKTNDVQKYLKTNVSGTKHANVENYALLISGSPQQMAMLDQKYEKDDMVIVQDPYMRVEYKECGTSIDKLSSKAEASSSEQEGPTRDHNEE</sequence>
<feature type="transmembrane region" description="Helical" evidence="2">
    <location>
        <begin position="45"/>
        <end position="68"/>
    </location>
</feature>
<accession>A0A6V7H6F9</accession>
<name>A0A6V7H6F9_9HYME</name>
<gene>
    <name evidence="3" type="ORF">MHI_LOCUS429684</name>
</gene>
<proteinExistence type="predicted"/>
<protein>
    <submittedName>
        <fullName evidence="3">Uncharacterized protein</fullName>
    </submittedName>
</protein>
<evidence type="ECO:0000256" key="1">
    <source>
        <dbReference type="SAM" id="MobiDB-lite"/>
    </source>
</evidence>
<feature type="transmembrane region" description="Helical" evidence="2">
    <location>
        <begin position="14"/>
        <end position="33"/>
    </location>
</feature>
<keyword evidence="4" id="KW-1185">Reference proteome</keyword>
<feature type="non-terminal residue" evidence="3">
    <location>
        <position position="282"/>
    </location>
</feature>
<dbReference type="Proteomes" id="UP000752696">
    <property type="component" value="Unassembled WGS sequence"/>
</dbReference>
<organism evidence="3 4">
    <name type="scientific">Heterotrigona itama</name>
    <dbReference type="NCBI Taxonomy" id="395501"/>
    <lineage>
        <taxon>Eukaryota</taxon>
        <taxon>Metazoa</taxon>
        <taxon>Ecdysozoa</taxon>
        <taxon>Arthropoda</taxon>
        <taxon>Hexapoda</taxon>
        <taxon>Insecta</taxon>
        <taxon>Pterygota</taxon>
        <taxon>Neoptera</taxon>
        <taxon>Endopterygota</taxon>
        <taxon>Hymenoptera</taxon>
        <taxon>Apocrita</taxon>
        <taxon>Aculeata</taxon>
        <taxon>Apoidea</taxon>
        <taxon>Anthophila</taxon>
        <taxon>Apidae</taxon>
        <taxon>Heterotrigona</taxon>
    </lineage>
</organism>
<evidence type="ECO:0000313" key="3">
    <source>
        <dbReference type="EMBL" id="CAD1474121.1"/>
    </source>
</evidence>
<evidence type="ECO:0000256" key="2">
    <source>
        <dbReference type="SAM" id="Phobius"/>
    </source>
</evidence>
<feature type="non-terminal residue" evidence="3">
    <location>
        <position position="1"/>
    </location>
</feature>
<keyword evidence="2" id="KW-1133">Transmembrane helix</keyword>